<feature type="chain" id="PRO_5015698732" description="Secreted protein" evidence="1">
    <location>
        <begin position="25"/>
        <end position="71"/>
    </location>
</feature>
<accession>A0A2T6ZM24</accession>
<dbReference type="Proteomes" id="UP000244722">
    <property type="component" value="Unassembled WGS sequence"/>
</dbReference>
<organism evidence="2 3">
    <name type="scientific">Tuber borchii</name>
    <name type="common">White truffle</name>
    <dbReference type="NCBI Taxonomy" id="42251"/>
    <lineage>
        <taxon>Eukaryota</taxon>
        <taxon>Fungi</taxon>
        <taxon>Dikarya</taxon>
        <taxon>Ascomycota</taxon>
        <taxon>Pezizomycotina</taxon>
        <taxon>Pezizomycetes</taxon>
        <taxon>Pezizales</taxon>
        <taxon>Tuberaceae</taxon>
        <taxon>Tuber</taxon>
    </lineage>
</organism>
<evidence type="ECO:0000313" key="3">
    <source>
        <dbReference type="Proteomes" id="UP000244722"/>
    </source>
</evidence>
<evidence type="ECO:0008006" key="4">
    <source>
        <dbReference type="Google" id="ProtNLM"/>
    </source>
</evidence>
<proteinExistence type="predicted"/>
<gene>
    <name evidence="2" type="ORF">B9Z19DRAFT_1088185</name>
</gene>
<protein>
    <recommendedName>
        <fullName evidence="4">Secreted protein</fullName>
    </recommendedName>
</protein>
<comment type="caution">
    <text evidence="2">The sequence shown here is derived from an EMBL/GenBank/DDBJ whole genome shotgun (WGS) entry which is preliminary data.</text>
</comment>
<keyword evidence="3" id="KW-1185">Reference proteome</keyword>
<dbReference type="EMBL" id="NESQ01000187">
    <property type="protein sequence ID" value="PUU76474.1"/>
    <property type="molecule type" value="Genomic_DNA"/>
</dbReference>
<evidence type="ECO:0000313" key="2">
    <source>
        <dbReference type="EMBL" id="PUU76474.1"/>
    </source>
</evidence>
<reference evidence="2 3" key="1">
    <citation type="submission" date="2017-04" db="EMBL/GenBank/DDBJ databases">
        <title>Draft genome sequence of Tuber borchii Vittad., a whitish edible truffle.</title>
        <authorList>
            <consortium name="DOE Joint Genome Institute"/>
            <person name="Murat C."/>
            <person name="Kuo A."/>
            <person name="Barry K.W."/>
            <person name="Clum A."/>
            <person name="Dockter R.B."/>
            <person name="Fauchery L."/>
            <person name="Iotti M."/>
            <person name="Kohler A."/>
            <person name="Labutti K."/>
            <person name="Lindquist E.A."/>
            <person name="Lipzen A."/>
            <person name="Ohm R.A."/>
            <person name="Wang M."/>
            <person name="Grigoriev I.V."/>
            <person name="Zambonelli A."/>
            <person name="Martin F.M."/>
        </authorList>
    </citation>
    <scope>NUCLEOTIDE SEQUENCE [LARGE SCALE GENOMIC DNA]</scope>
    <source>
        <strain evidence="2 3">Tbo3840</strain>
    </source>
</reference>
<feature type="signal peptide" evidence="1">
    <location>
        <begin position="1"/>
        <end position="24"/>
    </location>
</feature>
<name>A0A2T6ZM24_TUBBO</name>
<dbReference type="AlphaFoldDB" id="A0A2T6ZM24"/>
<keyword evidence="1" id="KW-0732">Signal</keyword>
<sequence>MDGWGFFALFFSLACLPCCLPVRCFELGLAVVVSGSTAQYRCSSKKGISMVLCDGRSCLSCALALSWSVVY</sequence>
<evidence type="ECO:0000256" key="1">
    <source>
        <dbReference type="SAM" id="SignalP"/>
    </source>
</evidence>